<dbReference type="EMBL" id="JABCRI010000001">
    <property type="protein sequence ID" value="KAF8412929.1"/>
    <property type="molecule type" value="Genomic_DNA"/>
</dbReference>
<evidence type="ECO:0000313" key="3">
    <source>
        <dbReference type="Proteomes" id="UP000655225"/>
    </source>
</evidence>
<protein>
    <submittedName>
        <fullName evidence="2">Uncharacterized protein</fullName>
    </submittedName>
</protein>
<gene>
    <name evidence="2" type="ORF">HHK36_000901</name>
</gene>
<feature type="transmembrane region" description="Helical" evidence="1">
    <location>
        <begin position="64"/>
        <end position="86"/>
    </location>
</feature>
<reference evidence="2 3" key="1">
    <citation type="submission" date="2020-04" db="EMBL/GenBank/DDBJ databases">
        <title>Plant Genome Project.</title>
        <authorList>
            <person name="Zhang R.-G."/>
        </authorList>
    </citation>
    <scope>NUCLEOTIDE SEQUENCE [LARGE SCALE GENOMIC DNA]</scope>
    <source>
        <strain evidence="2">YNK0</strain>
        <tissue evidence="2">Leaf</tissue>
    </source>
</reference>
<dbReference type="AlphaFoldDB" id="A0A834ZSC5"/>
<dbReference type="Proteomes" id="UP000655225">
    <property type="component" value="Unassembled WGS sequence"/>
</dbReference>
<organism evidence="2 3">
    <name type="scientific">Tetracentron sinense</name>
    <name type="common">Spur-leaf</name>
    <dbReference type="NCBI Taxonomy" id="13715"/>
    <lineage>
        <taxon>Eukaryota</taxon>
        <taxon>Viridiplantae</taxon>
        <taxon>Streptophyta</taxon>
        <taxon>Embryophyta</taxon>
        <taxon>Tracheophyta</taxon>
        <taxon>Spermatophyta</taxon>
        <taxon>Magnoliopsida</taxon>
        <taxon>Trochodendrales</taxon>
        <taxon>Trochodendraceae</taxon>
        <taxon>Tetracentron</taxon>
    </lineage>
</organism>
<keyword evidence="1" id="KW-0812">Transmembrane</keyword>
<accession>A0A834ZSC5</accession>
<keyword evidence="1" id="KW-1133">Transmembrane helix</keyword>
<keyword evidence="3" id="KW-1185">Reference proteome</keyword>
<dbReference type="OrthoDB" id="408493at2759"/>
<name>A0A834ZSC5_TETSI</name>
<sequence length="163" mass="18597">MKENRHPKKFRELPKTQSQLCSGRILLPNERKPRLVVSLEAGKPLAIQQVEVAPSHTMEVRIKLFLGIIICMMSLHMYFAPLNMLLDLSSPVKAAPGVWQTWVVRIQVIILEECKEGGIVFLVGQMIEKITHSPIGIQIFHVMILLPAFARMPDWEEVVNCYN</sequence>
<proteinExistence type="predicted"/>
<evidence type="ECO:0000313" key="2">
    <source>
        <dbReference type="EMBL" id="KAF8412929.1"/>
    </source>
</evidence>
<comment type="caution">
    <text evidence="2">The sequence shown here is derived from an EMBL/GenBank/DDBJ whole genome shotgun (WGS) entry which is preliminary data.</text>
</comment>
<evidence type="ECO:0000256" key="1">
    <source>
        <dbReference type="SAM" id="Phobius"/>
    </source>
</evidence>
<keyword evidence="1" id="KW-0472">Membrane</keyword>